<dbReference type="Gene3D" id="3.40.50.300">
    <property type="entry name" value="P-loop containing nucleotide triphosphate hydrolases"/>
    <property type="match status" value="1"/>
</dbReference>
<protein>
    <recommendedName>
        <fullName evidence="1">Helicase C-terminal domain-containing protein</fullName>
    </recommendedName>
</protein>
<gene>
    <name evidence="2" type="ORF">B0H16DRAFT_1825902</name>
</gene>
<evidence type="ECO:0000313" key="3">
    <source>
        <dbReference type="Proteomes" id="UP001215598"/>
    </source>
</evidence>
<keyword evidence="3" id="KW-1185">Reference proteome</keyword>
<dbReference type="InterPro" id="IPR001650">
    <property type="entry name" value="Helicase_C-like"/>
</dbReference>
<evidence type="ECO:0000313" key="2">
    <source>
        <dbReference type="EMBL" id="KAJ7756556.1"/>
    </source>
</evidence>
<feature type="domain" description="Helicase C-terminal" evidence="1">
    <location>
        <begin position="5"/>
        <end position="63"/>
    </location>
</feature>
<dbReference type="EMBL" id="JARKIB010000046">
    <property type="protein sequence ID" value="KAJ7756556.1"/>
    <property type="molecule type" value="Genomic_DNA"/>
</dbReference>
<dbReference type="InterPro" id="IPR027417">
    <property type="entry name" value="P-loop_NTPase"/>
</dbReference>
<evidence type="ECO:0000259" key="1">
    <source>
        <dbReference type="Pfam" id="PF00271"/>
    </source>
</evidence>
<comment type="caution">
    <text evidence="2">The sequence shown here is derived from an EMBL/GenBank/DDBJ whole genome shotgun (WGS) entry which is preliminary data.</text>
</comment>
<name>A0AAD7NE68_9AGAR</name>
<dbReference type="Pfam" id="PF00271">
    <property type="entry name" value="Helicase_C"/>
    <property type="match status" value="1"/>
</dbReference>
<dbReference type="Proteomes" id="UP001215598">
    <property type="component" value="Unassembled WGS sequence"/>
</dbReference>
<reference evidence="2" key="1">
    <citation type="submission" date="2023-03" db="EMBL/GenBank/DDBJ databases">
        <title>Massive genome expansion in bonnet fungi (Mycena s.s.) driven by repeated elements and novel gene families across ecological guilds.</title>
        <authorList>
            <consortium name="Lawrence Berkeley National Laboratory"/>
            <person name="Harder C.B."/>
            <person name="Miyauchi S."/>
            <person name="Viragh M."/>
            <person name="Kuo A."/>
            <person name="Thoen E."/>
            <person name="Andreopoulos B."/>
            <person name="Lu D."/>
            <person name="Skrede I."/>
            <person name="Drula E."/>
            <person name="Henrissat B."/>
            <person name="Morin E."/>
            <person name="Kohler A."/>
            <person name="Barry K."/>
            <person name="LaButti K."/>
            <person name="Morin E."/>
            <person name="Salamov A."/>
            <person name="Lipzen A."/>
            <person name="Mereny Z."/>
            <person name="Hegedus B."/>
            <person name="Baldrian P."/>
            <person name="Stursova M."/>
            <person name="Weitz H."/>
            <person name="Taylor A."/>
            <person name="Grigoriev I.V."/>
            <person name="Nagy L.G."/>
            <person name="Martin F."/>
            <person name="Kauserud H."/>
        </authorList>
    </citation>
    <scope>NUCLEOTIDE SEQUENCE</scope>
    <source>
        <strain evidence="2">CBHHK182m</strain>
    </source>
</reference>
<accession>A0AAD7NE68</accession>
<dbReference type="SUPFAM" id="SSF52540">
    <property type="entry name" value="P-loop containing nucleoside triphosphate hydrolases"/>
    <property type="match status" value="1"/>
</dbReference>
<organism evidence="2 3">
    <name type="scientific">Mycena metata</name>
    <dbReference type="NCBI Taxonomy" id="1033252"/>
    <lineage>
        <taxon>Eukaryota</taxon>
        <taxon>Fungi</taxon>
        <taxon>Dikarya</taxon>
        <taxon>Basidiomycota</taxon>
        <taxon>Agaricomycotina</taxon>
        <taxon>Agaricomycetes</taxon>
        <taxon>Agaricomycetidae</taxon>
        <taxon>Agaricales</taxon>
        <taxon>Marasmiineae</taxon>
        <taxon>Mycenaceae</taxon>
        <taxon>Mycena</taxon>
    </lineage>
</organism>
<sequence length="158" mass="17017">MRSLEDNQEILQLLDNDPICQVVIATVAIANGLNVKSVQDSISISFPETLEQWLQELGWAGRAADVKARGYAFIQPSVLAAAKKQLAATSNPLPTTTKTGKKAPTKALQQAKAEVITEKVCLNAAVNRAFHNPPLDITTLECLAAQKTTPVLALHHPQ</sequence>
<dbReference type="AlphaFoldDB" id="A0AAD7NE68"/>
<proteinExistence type="predicted"/>